<dbReference type="Proteomes" id="UP000280792">
    <property type="component" value="Unassembled WGS sequence"/>
</dbReference>
<keyword evidence="8" id="KW-1278">Translocase</keyword>
<accession>A0A3P3VJL8</accession>
<dbReference type="PROSITE" id="PS00198">
    <property type="entry name" value="4FE4S_FER_1"/>
    <property type="match status" value="1"/>
</dbReference>
<comment type="caution">
    <text evidence="11">The sequence shown here is derived from an EMBL/GenBank/DDBJ whole genome shotgun (WGS) entry which is preliminary data.</text>
</comment>
<dbReference type="Pfam" id="PF12838">
    <property type="entry name" value="Fer4_7"/>
    <property type="match status" value="1"/>
</dbReference>
<dbReference type="InterPro" id="IPR037225">
    <property type="entry name" value="Nuo51_FMN-bd_sf"/>
</dbReference>
<evidence type="ECO:0000313" key="11">
    <source>
        <dbReference type="EMBL" id="RRJ82910.1"/>
    </source>
</evidence>
<keyword evidence="6 8" id="KW-0408">Iron</keyword>
<evidence type="ECO:0000256" key="5">
    <source>
        <dbReference type="ARBA" id="ARBA00022982"/>
    </source>
</evidence>
<dbReference type="PANTHER" id="PTHR43034:SF2">
    <property type="entry name" value="ION-TRANSLOCATING OXIDOREDUCTASE COMPLEX SUBUNIT C"/>
    <property type="match status" value="1"/>
</dbReference>
<feature type="binding site" evidence="8">
    <location>
        <position position="416"/>
    </location>
    <ligand>
        <name>[4Fe-4S] cluster</name>
        <dbReference type="ChEBI" id="CHEBI:49883"/>
        <label>1</label>
    </ligand>
</feature>
<evidence type="ECO:0000256" key="4">
    <source>
        <dbReference type="ARBA" id="ARBA00022737"/>
    </source>
</evidence>
<dbReference type="Pfam" id="PF01512">
    <property type="entry name" value="Complex1_51K"/>
    <property type="match status" value="1"/>
</dbReference>
<evidence type="ECO:0000259" key="10">
    <source>
        <dbReference type="PROSITE" id="PS51379"/>
    </source>
</evidence>
<feature type="binding site" evidence="8">
    <location>
        <position position="406"/>
    </location>
    <ligand>
        <name>[4Fe-4S] cluster</name>
        <dbReference type="ChEBI" id="CHEBI:49883"/>
        <label>2</label>
    </ligand>
</feature>
<keyword evidence="8" id="KW-0997">Cell inner membrane</keyword>
<evidence type="ECO:0000256" key="3">
    <source>
        <dbReference type="ARBA" id="ARBA00022723"/>
    </source>
</evidence>
<feature type="binding site" evidence="8">
    <location>
        <position position="409"/>
    </location>
    <ligand>
        <name>[4Fe-4S] cluster</name>
        <dbReference type="ChEBI" id="CHEBI:49883"/>
        <label>2</label>
    </ligand>
</feature>
<dbReference type="AlphaFoldDB" id="A0A3P3VJL8"/>
<dbReference type="GO" id="GO:0022900">
    <property type="term" value="P:electron transport chain"/>
    <property type="evidence" value="ECO:0007669"/>
    <property type="project" value="UniProtKB-UniRule"/>
</dbReference>
<reference evidence="11 12" key="1">
    <citation type="submission" date="2018-08" db="EMBL/GenBank/DDBJ databases">
        <authorList>
            <person name="Khan S.A."/>
        </authorList>
    </citation>
    <scope>NUCLEOTIDE SEQUENCE [LARGE SCALE GENOMIC DNA]</scope>
    <source>
        <strain evidence="11 12">GTF-13</strain>
    </source>
</reference>
<dbReference type="Pfam" id="PF10531">
    <property type="entry name" value="SLBB"/>
    <property type="match status" value="1"/>
</dbReference>
<gene>
    <name evidence="11" type="primary">rsxC</name>
    <name evidence="8" type="synonym">rnfC</name>
    <name evidence="11" type="ORF">D0544_13755</name>
</gene>
<dbReference type="RefSeq" id="WP_125017090.1">
    <property type="nucleotide sequence ID" value="NZ_QWEZ01000002.1"/>
</dbReference>
<dbReference type="NCBIfam" id="TIGR01945">
    <property type="entry name" value="rnfC"/>
    <property type="match status" value="1"/>
</dbReference>
<dbReference type="InterPro" id="IPR026902">
    <property type="entry name" value="RnfC_N"/>
</dbReference>
<name>A0A3P3VJL8_9GAMM</name>
<keyword evidence="5 8" id="KW-0249">Electron transport</keyword>
<keyword evidence="4 8" id="KW-0677">Repeat</keyword>
<dbReference type="EMBL" id="QWEZ01000002">
    <property type="protein sequence ID" value="RRJ82910.1"/>
    <property type="molecule type" value="Genomic_DNA"/>
</dbReference>
<evidence type="ECO:0000256" key="7">
    <source>
        <dbReference type="ARBA" id="ARBA00023014"/>
    </source>
</evidence>
<dbReference type="HAMAP" id="MF_00461">
    <property type="entry name" value="RsxC_RnfC"/>
    <property type="match status" value="1"/>
</dbReference>
<feature type="domain" description="4Fe-4S ferredoxin-type" evidence="10">
    <location>
        <begin position="357"/>
        <end position="387"/>
    </location>
</feature>
<dbReference type="SUPFAM" id="SSF142019">
    <property type="entry name" value="Nqo1 FMN-binding domain-like"/>
    <property type="match status" value="1"/>
</dbReference>
<dbReference type="InterPro" id="IPR017900">
    <property type="entry name" value="4Fe4S_Fe_S_CS"/>
</dbReference>
<evidence type="ECO:0000256" key="9">
    <source>
        <dbReference type="SAM" id="MobiDB-lite"/>
    </source>
</evidence>
<evidence type="ECO:0000256" key="1">
    <source>
        <dbReference type="ARBA" id="ARBA00022448"/>
    </source>
</evidence>
<evidence type="ECO:0000256" key="8">
    <source>
        <dbReference type="HAMAP-Rule" id="MF_00461"/>
    </source>
</evidence>
<feature type="binding site" evidence="8">
    <location>
        <position position="367"/>
    </location>
    <ligand>
        <name>[4Fe-4S] cluster</name>
        <dbReference type="ChEBI" id="CHEBI:49883"/>
        <label>1</label>
    </ligand>
</feature>
<comment type="subunit">
    <text evidence="8">The complex is composed of six subunits: RnfA, RnfB, RnfC, RnfD, RnfE and RnfG.</text>
</comment>
<dbReference type="InterPro" id="IPR019554">
    <property type="entry name" value="Soluble_ligand-bd"/>
</dbReference>
<evidence type="ECO:0000313" key="12">
    <source>
        <dbReference type="Proteomes" id="UP000280792"/>
    </source>
</evidence>
<dbReference type="SUPFAM" id="SSF46548">
    <property type="entry name" value="alpha-helical ferredoxin"/>
    <property type="match status" value="1"/>
</dbReference>
<feature type="region of interest" description="Disordered" evidence="9">
    <location>
        <begin position="471"/>
        <end position="501"/>
    </location>
</feature>
<sequence>MKLFGFRGGVHPHARKERTEQLPIIRLPLPRRLYVPLQQHIGEPAVAQVRPGQPVKRGELIGGSVEWLSAPVHAPADGTVVEVSEFASPHPAALPVTTAVIEVSAHQTPWRVPAEDPFGLSPAELALRIRQAGIVGMGGATFPSAVKLDLARQHGVDTLIINGGECEPYLTCDDRLMRERGQQIVTGVALMLRCLEARRALILVEDNKEEALATLRTLCREQPQITTLSVPTRYPQGSQKQMIQSVLGREIPAGGHATDLGVVMHNVATAYAVYEALVDGKPLVSRIVTVGGGAVPRPANLEVPLGTLVEELLAYCGLEGEAYERLLVGGPMMGQWLPHPRVPVIKGSSGIIALSEAETRVEMPRPCIRCSRCVEVCPSGLLPLELAKRIRKEQFAAASELGLSDCIACGSCAYVCPAKIPLVQYFHYGKGQLQARRVQEKKLDNTADLAATKAQRLAEIEAQKAAAAQARKREAEARARQQAAEKAAAHEAEPCARTEGD</sequence>
<comment type="function">
    <text evidence="8">Part of a membrane-bound complex that couples electron transfer with translocation of ions across the membrane.</text>
</comment>
<feature type="binding site" evidence="8">
    <location>
        <position position="373"/>
    </location>
    <ligand>
        <name>[4Fe-4S] cluster</name>
        <dbReference type="ChEBI" id="CHEBI:49883"/>
        <label>1</label>
    </ligand>
</feature>
<reference evidence="11 12" key="2">
    <citation type="submission" date="2018-12" db="EMBL/GenBank/DDBJ databases">
        <title>Simiduia agarivorans gen. nov., sp. nov., a marine, agarolytic bacterium isolated from shallow coastal water from Keelung, Taiwan.</title>
        <authorList>
            <person name="Shieh W.Y."/>
        </authorList>
    </citation>
    <scope>NUCLEOTIDE SEQUENCE [LARGE SCALE GENOMIC DNA]</scope>
    <source>
        <strain evidence="11 12">GTF-13</strain>
    </source>
</reference>
<feature type="compositionally biased region" description="Basic and acidic residues" evidence="9">
    <location>
        <begin position="487"/>
        <end position="501"/>
    </location>
</feature>
<dbReference type="PANTHER" id="PTHR43034">
    <property type="entry name" value="ION-TRANSLOCATING OXIDOREDUCTASE COMPLEX SUBUNIT C"/>
    <property type="match status" value="1"/>
</dbReference>
<dbReference type="GO" id="GO:0009055">
    <property type="term" value="F:electron transfer activity"/>
    <property type="evidence" value="ECO:0007669"/>
    <property type="project" value="InterPro"/>
</dbReference>
<dbReference type="Pfam" id="PF13375">
    <property type="entry name" value="RnfC_N"/>
    <property type="match status" value="1"/>
</dbReference>
<comment type="cofactor">
    <cofactor evidence="8">
        <name>[4Fe-4S] cluster</name>
        <dbReference type="ChEBI" id="CHEBI:49883"/>
    </cofactor>
    <text evidence="8">Binds 2 [4Fe-4S] clusters per subunit.</text>
</comment>
<keyword evidence="8" id="KW-0472">Membrane</keyword>
<feature type="domain" description="4Fe-4S ferredoxin-type" evidence="10">
    <location>
        <begin position="397"/>
        <end position="426"/>
    </location>
</feature>
<comment type="similarity">
    <text evidence="8">Belongs to the 4Fe4S bacterial-type ferredoxin family. RnfC subfamily.</text>
</comment>
<keyword evidence="8" id="KW-1003">Cell membrane</keyword>
<dbReference type="Gene3D" id="3.40.50.11540">
    <property type="entry name" value="NADH-ubiquinone oxidoreductase 51kDa subunit"/>
    <property type="match status" value="1"/>
</dbReference>
<dbReference type="GO" id="GO:0051539">
    <property type="term" value="F:4 iron, 4 sulfur cluster binding"/>
    <property type="evidence" value="ECO:0007669"/>
    <property type="project" value="UniProtKB-KW"/>
</dbReference>
<feature type="binding site" evidence="8">
    <location>
        <position position="412"/>
    </location>
    <ligand>
        <name>[4Fe-4S] cluster</name>
        <dbReference type="ChEBI" id="CHEBI:49883"/>
        <label>2</label>
    </ligand>
</feature>
<dbReference type="InterPro" id="IPR010208">
    <property type="entry name" value="Ion_transpt_RnfC/RsxC"/>
</dbReference>
<proteinExistence type="inferred from homology"/>
<dbReference type="GO" id="GO:0046872">
    <property type="term" value="F:metal ion binding"/>
    <property type="evidence" value="ECO:0007669"/>
    <property type="project" value="UniProtKB-KW"/>
</dbReference>
<keyword evidence="2 8" id="KW-0004">4Fe-4S</keyword>
<keyword evidence="1 8" id="KW-0813">Transport</keyword>
<organism evidence="11 12">
    <name type="scientific">Aestuariirhabdus litorea</name>
    <dbReference type="NCBI Taxonomy" id="2528527"/>
    <lineage>
        <taxon>Bacteria</taxon>
        <taxon>Pseudomonadati</taxon>
        <taxon>Pseudomonadota</taxon>
        <taxon>Gammaproteobacteria</taxon>
        <taxon>Oceanospirillales</taxon>
        <taxon>Aestuariirhabdaceae</taxon>
        <taxon>Aestuariirhabdus</taxon>
    </lineage>
</organism>
<feature type="binding site" evidence="8">
    <location>
        <position position="370"/>
    </location>
    <ligand>
        <name>[4Fe-4S] cluster</name>
        <dbReference type="ChEBI" id="CHEBI:49883"/>
        <label>1</label>
    </ligand>
</feature>
<keyword evidence="12" id="KW-1185">Reference proteome</keyword>
<dbReference type="Gene3D" id="3.30.70.20">
    <property type="match status" value="1"/>
</dbReference>
<dbReference type="InterPro" id="IPR011538">
    <property type="entry name" value="Nuo51_FMN-bd"/>
</dbReference>
<comment type="subcellular location">
    <subcellularLocation>
        <location evidence="8">Cell inner membrane</location>
        <topology evidence="8">Peripheral membrane protein</topology>
    </subcellularLocation>
</comment>
<keyword evidence="3 8" id="KW-0479">Metal-binding</keyword>
<dbReference type="EC" id="7.-.-.-" evidence="8"/>
<evidence type="ECO:0000256" key="6">
    <source>
        <dbReference type="ARBA" id="ARBA00023004"/>
    </source>
</evidence>
<dbReference type="GO" id="GO:0005886">
    <property type="term" value="C:plasma membrane"/>
    <property type="evidence" value="ECO:0007669"/>
    <property type="project" value="UniProtKB-SubCell"/>
</dbReference>
<dbReference type="PROSITE" id="PS51379">
    <property type="entry name" value="4FE4S_FER_2"/>
    <property type="match status" value="2"/>
</dbReference>
<dbReference type="NCBIfam" id="NF003454">
    <property type="entry name" value="PRK05035.1"/>
    <property type="match status" value="1"/>
</dbReference>
<protein>
    <recommendedName>
        <fullName evidence="8">Ion-translocating oxidoreductase complex subunit C</fullName>
        <ecNumber evidence="8">7.-.-.-</ecNumber>
    </recommendedName>
    <alternativeName>
        <fullName evidence="8">Rnf electron transport complex subunit C</fullName>
    </alternativeName>
</protein>
<keyword evidence="7 8" id="KW-0411">Iron-sulfur</keyword>
<dbReference type="InterPro" id="IPR017896">
    <property type="entry name" value="4Fe4S_Fe-S-bd"/>
</dbReference>
<feature type="binding site" evidence="8">
    <location>
        <position position="377"/>
    </location>
    <ligand>
        <name>[4Fe-4S] cluster</name>
        <dbReference type="ChEBI" id="CHEBI:49883"/>
        <label>2</label>
    </ligand>
</feature>
<evidence type="ECO:0000256" key="2">
    <source>
        <dbReference type="ARBA" id="ARBA00022485"/>
    </source>
</evidence>